<dbReference type="RefSeq" id="XP_002952800.1">
    <property type="nucleotide sequence ID" value="XM_002952754.1"/>
</dbReference>
<feature type="compositionally biased region" description="Polar residues" evidence="1">
    <location>
        <begin position="427"/>
        <end position="439"/>
    </location>
</feature>
<protein>
    <submittedName>
        <fullName evidence="3">Uncharacterized protein</fullName>
    </submittedName>
</protein>
<sequence>MWRRLVFLVPGISLSAFSCFQGPWNVSAAHPSPSHFSIFSVPTALPPPYNLAPPPPLPPVVQPPQRINDGAGVDGGDATAAAAGSGGPPAVEPSGPSSAENIVVPRRQSQVNLNKFLATAPSRGTDPPAAAAGSKSSGRERCKSVTVSEIAQNVQNIDVSQAALIMMPARLRQELSTVQQQQQSYSSSYSQPLPSLASTPAPALPSRSSAQLPPAALSADSGLFAAAGGGGSGVVQQTPRLERKPSIIREAVKLQLQLQQPPAPSRLSTMGMAAAGADSGSPFRNVQNPAGVLGAGGGSGEPSLPGTVSSSLSSPSQHQQPAAAAAAAAASRYSVAVSGLSPLQMHQSMSGVLSSGPSRGSLTVSIGSPLSPGGGASPSASYPPRLGRRSEMGEAATARSQQGNRAGGRVSEAPHPTPPATAAPPILSSNGGLPLSPTGNANGYLPSAMSVRDLRRGGLVPRGSEVLAVAAMAAAAVEGDSVAGIPTPNSPSHHHHYHQQQQQQQQNQDVRLPVIGGNGTTSAMATTTATTRRVVIGGGGGEGRDRDGPPPIGGGGSGSGGGRGGLSAADMAALSEAITSYEAERRGPSQRRREVQGSLTHVLMGFRGAARLRAMAIRKVDSRIKRAVMDRRLTSDEEPGPEAAPSSSLLDGGIGAALLAPLLNKGGQQQQQQQQHVSPQAQQQQQQQGPGAGGPGGSSALPGGSNNDGSHEELLTQQQPRRSSPLGSKVLTAAADLMSEPAPLPKRAR</sequence>
<evidence type="ECO:0000256" key="1">
    <source>
        <dbReference type="SAM" id="MobiDB-lite"/>
    </source>
</evidence>
<feature type="compositionally biased region" description="Low complexity" evidence="1">
    <location>
        <begin position="520"/>
        <end position="535"/>
    </location>
</feature>
<dbReference type="InParanoid" id="D8U2E7"/>
<feature type="compositionally biased region" description="Low complexity" evidence="1">
    <location>
        <begin position="367"/>
        <end position="384"/>
    </location>
</feature>
<dbReference type="GeneID" id="9627606"/>
<feature type="region of interest" description="Disordered" evidence="1">
    <location>
        <begin position="665"/>
        <end position="749"/>
    </location>
</feature>
<reference evidence="3 4" key="1">
    <citation type="journal article" date="2010" name="Science">
        <title>Genomic analysis of organismal complexity in the multicellular green alga Volvox carteri.</title>
        <authorList>
            <person name="Prochnik S.E."/>
            <person name="Umen J."/>
            <person name="Nedelcu A.M."/>
            <person name="Hallmann A."/>
            <person name="Miller S.M."/>
            <person name="Nishii I."/>
            <person name="Ferris P."/>
            <person name="Kuo A."/>
            <person name="Mitros T."/>
            <person name="Fritz-Laylin L.K."/>
            <person name="Hellsten U."/>
            <person name="Chapman J."/>
            <person name="Simakov O."/>
            <person name="Rensing S.A."/>
            <person name="Terry A."/>
            <person name="Pangilinan J."/>
            <person name="Kapitonov V."/>
            <person name="Jurka J."/>
            <person name="Salamov A."/>
            <person name="Shapiro H."/>
            <person name="Schmutz J."/>
            <person name="Grimwood J."/>
            <person name="Lindquist E."/>
            <person name="Lucas S."/>
            <person name="Grigoriev I.V."/>
            <person name="Schmitt R."/>
            <person name="Kirk D."/>
            <person name="Rokhsar D.S."/>
        </authorList>
    </citation>
    <scope>NUCLEOTIDE SEQUENCE [LARGE SCALE GENOMIC DNA]</scope>
    <source>
        <strain evidence="4">f. Nagariensis / Eve</strain>
    </source>
</reference>
<organism evidence="4">
    <name type="scientific">Volvox carteri f. nagariensis</name>
    <dbReference type="NCBI Taxonomy" id="3068"/>
    <lineage>
        <taxon>Eukaryota</taxon>
        <taxon>Viridiplantae</taxon>
        <taxon>Chlorophyta</taxon>
        <taxon>core chlorophytes</taxon>
        <taxon>Chlorophyceae</taxon>
        <taxon>CS clade</taxon>
        <taxon>Chlamydomonadales</taxon>
        <taxon>Volvocaceae</taxon>
        <taxon>Volvox</taxon>
    </lineage>
</organism>
<dbReference type="PANTHER" id="PTHR46007">
    <property type="entry name" value="MEDIATOR OF RNA POLYMERASE II TRANSCRIPTION SUBUNIT 12"/>
    <property type="match status" value="1"/>
</dbReference>
<feature type="compositionally biased region" description="Polar residues" evidence="1">
    <location>
        <begin position="715"/>
        <end position="726"/>
    </location>
</feature>
<feature type="compositionally biased region" description="Low complexity" evidence="1">
    <location>
        <begin position="301"/>
        <end position="323"/>
    </location>
</feature>
<keyword evidence="4" id="KW-1185">Reference proteome</keyword>
<dbReference type="GO" id="GO:0003713">
    <property type="term" value="F:transcription coactivator activity"/>
    <property type="evidence" value="ECO:0007669"/>
    <property type="project" value="TreeGrafter"/>
</dbReference>
<dbReference type="PANTHER" id="PTHR46007:SF8">
    <property type="entry name" value="C2H2-TYPE DOMAIN-CONTAINING PROTEIN"/>
    <property type="match status" value="1"/>
</dbReference>
<keyword evidence="2" id="KW-0732">Signal</keyword>
<dbReference type="AlphaFoldDB" id="D8U2E7"/>
<name>D8U2E7_VOLCA</name>
<dbReference type="GO" id="GO:0016592">
    <property type="term" value="C:mediator complex"/>
    <property type="evidence" value="ECO:0007669"/>
    <property type="project" value="TreeGrafter"/>
</dbReference>
<dbReference type="EMBL" id="GL378353">
    <property type="protein sequence ID" value="EFJ46050.1"/>
    <property type="molecule type" value="Genomic_DNA"/>
</dbReference>
<feature type="compositionally biased region" description="Low complexity" evidence="1">
    <location>
        <begin position="499"/>
        <end position="508"/>
    </location>
</feature>
<feature type="region of interest" description="Disordered" evidence="1">
    <location>
        <begin position="630"/>
        <end position="651"/>
    </location>
</feature>
<feature type="compositionally biased region" description="Pro residues" evidence="1">
    <location>
        <begin position="53"/>
        <end position="62"/>
    </location>
</feature>
<proteinExistence type="predicted"/>
<feature type="region of interest" description="Disordered" evidence="1">
    <location>
        <begin position="348"/>
        <end position="439"/>
    </location>
</feature>
<dbReference type="OrthoDB" id="543530at2759"/>
<feature type="chain" id="PRO_5003124104" evidence="2">
    <location>
        <begin position="29"/>
        <end position="749"/>
    </location>
</feature>
<evidence type="ECO:0000313" key="4">
    <source>
        <dbReference type="Proteomes" id="UP000001058"/>
    </source>
</evidence>
<feature type="compositionally biased region" description="Gly residues" evidence="1">
    <location>
        <begin position="553"/>
        <end position="565"/>
    </location>
</feature>
<feature type="signal peptide" evidence="2">
    <location>
        <begin position="1"/>
        <end position="28"/>
    </location>
</feature>
<feature type="region of interest" description="Disordered" evidence="1">
    <location>
        <begin position="118"/>
        <end position="141"/>
    </location>
</feature>
<feature type="compositionally biased region" description="Low complexity" evidence="1">
    <location>
        <begin position="76"/>
        <end position="100"/>
    </location>
</feature>
<dbReference type="InterPro" id="IPR051647">
    <property type="entry name" value="Mediator_comp_sub12"/>
</dbReference>
<dbReference type="GO" id="GO:0045944">
    <property type="term" value="P:positive regulation of transcription by RNA polymerase II"/>
    <property type="evidence" value="ECO:0007669"/>
    <property type="project" value="TreeGrafter"/>
</dbReference>
<evidence type="ECO:0000256" key="2">
    <source>
        <dbReference type="SAM" id="SignalP"/>
    </source>
</evidence>
<dbReference type="PROSITE" id="PS51257">
    <property type="entry name" value="PROKAR_LIPOPROTEIN"/>
    <property type="match status" value="1"/>
</dbReference>
<feature type="region of interest" description="Disordered" evidence="1">
    <location>
        <begin position="481"/>
        <end position="567"/>
    </location>
</feature>
<feature type="compositionally biased region" description="Polar residues" evidence="1">
    <location>
        <begin position="348"/>
        <end position="366"/>
    </location>
</feature>
<feature type="compositionally biased region" description="Low complexity" evidence="1">
    <location>
        <begin position="665"/>
        <end position="689"/>
    </location>
</feature>
<dbReference type="KEGG" id="vcn:VOLCADRAFT_93548"/>
<feature type="region of interest" description="Disordered" evidence="1">
    <location>
        <begin position="182"/>
        <end position="214"/>
    </location>
</feature>
<dbReference type="Proteomes" id="UP000001058">
    <property type="component" value="Unassembled WGS sequence"/>
</dbReference>
<gene>
    <name evidence="3" type="ORF">VOLCADRAFT_93548</name>
</gene>
<feature type="region of interest" description="Disordered" evidence="1">
    <location>
        <begin position="53"/>
        <end position="100"/>
    </location>
</feature>
<feature type="region of interest" description="Disordered" evidence="1">
    <location>
        <begin position="273"/>
        <end position="323"/>
    </location>
</feature>
<accession>D8U2E7</accession>
<evidence type="ECO:0000313" key="3">
    <source>
        <dbReference type="EMBL" id="EFJ46050.1"/>
    </source>
</evidence>